<evidence type="ECO:0000256" key="10">
    <source>
        <dbReference type="ARBA" id="ARBA00022833"/>
    </source>
</evidence>
<evidence type="ECO:0000256" key="1">
    <source>
        <dbReference type="ARBA" id="ARBA00000853"/>
    </source>
</evidence>
<dbReference type="STRING" id="131310.A0A0N4ZY24"/>
<evidence type="ECO:0000256" key="11">
    <source>
        <dbReference type="ARBA" id="ARBA00023004"/>
    </source>
</evidence>
<comment type="pathway">
    <text evidence="3">Amino-acid degradation; L-histidine degradation into L-glutamate; N-formimidoyl-L-glutamate from L-histidine: step 3/3.</text>
</comment>
<dbReference type="CDD" id="cd01296">
    <property type="entry name" value="Imidazolone-5PH"/>
    <property type="match status" value="1"/>
</dbReference>
<evidence type="ECO:0000313" key="13">
    <source>
        <dbReference type="Proteomes" id="UP000038045"/>
    </source>
</evidence>
<dbReference type="EC" id="3.5.2.7" evidence="5"/>
<evidence type="ECO:0000256" key="3">
    <source>
        <dbReference type="ARBA" id="ARBA00004758"/>
    </source>
</evidence>
<dbReference type="InterPro" id="IPR006680">
    <property type="entry name" value="Amidohydro-rel"/>
</dbReference>
<dbReference type="PANTHER" id="PTHR42752">
    <property type="entry name" value="IMIDAZOLONEPROPIONASE"/>
    <property type="match status" value="1"/>
</dbReference>
<keyword evidence="9" id="KW-0369">Histidine metabolism</keyword>
<dbReference type="GO" id="GO:0019557">
    <property type="term" value="P:L-histidine catabolic process to glutamate and formate"/>
    <property type="evidence" value="ECO:0007669"/>
    <property type="project" value="UniProtKB-UniPathway"/>
</dbReference>
<comment type="cofactor">
    <cofactor evidence="2">
        <name>Fe(3+)</name>
        <dbReference type="ChEBI" id="CHEBI:29034"/>
    </cofactor>
</comment>
<evidence type="ECO:0000256" key="7">
    <source>
        <dbReference type="ARBA" id="ARBA00022723"/>
    </source>
</evidence>
<keyword evidence="7" id="KW-0479">Metal-binding</keyword>
<evidence type="ECO:0000313" key="14">
    <source>
        <dbReference type="WBParaSite" id="PTRK_0001369700.1"/>
    </source>
</evidence>
<feature type="domain" description="Amidohydrolase-related" evidence="12">
    <location>
        <begin position="83"/>
        <end position="429"/>
    </location>
</feature>
<comment type="catalytic activity">
    <reaction evidence="1">
        <text>4-imidazolone-5-propanoate + H2O = N-formimidoyl-L-glutamate</text>
        <dbReference type="Rhea" id="RHEA:23660"/>
        <dbReference type="ChEBI" id="CHEBI:15377"/>
        <dbReference type="ChEBI" id="CHEBI:58928"/>
        <dbReference type="ChEBI" id="CHEBI:77893"/>
        <dbReference type="EC" id="3.5.2.7"/>
    </reaction>
</comment>
<evidence type="ECO:0000259" key="12">
    <source>
        <dbReference type="Pfam" id="PF01979"/>
    </source>
</evidence>
<comment type="similarity">
    <text evidence="4">Belongs to the metallo-dependent hydrolases superfamily. HutI family.</text>
</comment>
<keyword evidence="10" id="KW-0862">Zinc</keyword>
<dbReference type="Proteomes" id="UP000038045">
    <property type="component" value="Unplaced"/>
</dbReference>
<protein>
    <recommendedName>
        <fullName evidence="6">Probable imidazolonepropionase</fullName>
        <ecNumber evidence="5">3.5.2.7</ecNumber>
    </recommendedName>
</protein>
<dbReference type="SUPFAM" id="SSF51556">
    <property type="entry name" value="Metallo-dependent hydrolases"/>
    <property type="match status" value="1"/>
</dbReference>
<dbReference type="Gene3D" id="3.20.20.140">
    <property type="entry name" value="Metal-dependent hydrolases"/>
    <property type="match status" value="1"/>
</dbReference>
<dbReference type="NCBIfam" id="TIGR01224">
    <property type="entry name" value="hutI"/>
    <property type="match status" value="1"/>
</dbReference>
<dbReference type="GO" id="GO:0050480">
    <property type="term" value="F:imidazolonepropionase activity"/>
    <property type="evidence" value="ECO:0007669"/>
    <property type="project" value="UniProtKB-EC"/>
</dbReference>
<dbReference type="UniPathway" id="UPA00379">
    <property type="reaction ID" value="UER00551"/>
</dbReference>
<sequence length="430" mass="46984">MTTTNKLLIYNLKQIVQIVEDTKIEYLKGKESCNNIKIINDYDNKKLCISCGNDGVINYVGNISLLPFHISSYHNIHDSKGGIAIPGFVDGHTHPVFAGDRVHEFAMKLAGASYMDVQAAGGGIHFTTTKTNEACKDDLLEDFKIIADQMIQSGTTTIEAKSGYGLNTECEVKMLQVLETASHLLPLEISATFCGGHAVPKGSDERKQTDIIIKEMIPKLKKMKENNELTCLENIDVFCEKNVFEIDNSKKILKAGNEIGLNINFHGDELTPLGGAEMGASINAKAISHLEEVSEDGIKEMALKGSVAVLLPTTASILKLPPPPARKMIEEKVIVALGSDFNPNAYCYAMPTVMHLACITFRMSMTEALVASTINSAHSIGRGSTHGAISLGRFCDVILLDANSWEHIIYRLSGHQHIIKNVIKKGQMVL</sequence>
<dbReference type="Gene3D" id="2.30.40.10">
    <property type="entry name" value="Urease, subunit C, domain 1"/>
    <property type="match status" value="1"/>
</dbReference>
<dbReference type="InterPro" id="IPR011059">
    <property type="entry name" value="Metal-dep_hydrolase_composite"/>
</dbReference>
<evidence type="ECO:0000256" key="5">
    <source>
        <dbReference type="ARBA" id="ARBA00012864"/>
    </source>
</evidence>
<evidence type="ECO:0000256" key="8">
    <source>
        <dbReference type="ARBA" id="ARBA00022801"/>
    </source>
</evidence>
<dbReference type="GO" id="GO:0005737">
    <property type="term" value="C:cytoplasm"/>
    <property type="evidence" value="ECO:0007669"/>
    <property type="project" value="InterPro"/>
</dbReference>
<dbReference type="FunFam" id="3.20.20.140:FF:000007">
    <property type="entry name" value="Imidazolonepropionase"/>
    <property type="match status" value="1"/>
</dbReference>
<dbReference type="GO" id="GO:0046872">
    <property type="term" value="F:metal ion binding"/>
    <property type="evidence" value="ECO:0007669"/>
    <property type="project" value="UniProtKB-KW"/>
</dbReference>
<keyword evidence="13" id="KW-1185">Reference proteome</keyword>
<dbReference type="Pfam" id="PF01979">
    <property type="entry name" value="Amidohydro_1"/>
    <property type="match status" value="1"/>
</dbReference>
<dbReference type="AlphaFoldDB" id="A0A0N4ZY24"/>
<evidence type="ECO:0000256" key="4">
    <source>
        <dbReference type="ARBA" id="ARBA00008002"/>
    </source>
</evidence>
<dbReference type="InterPro" id="IPR032466">
    <property type="entry name" value="Metal_Hydrolase"/>
</dbReference>
<accession>A0A0N4ZY24</accession>
<reference evidence="14" key="1">
    <citation type="submission" date="2017-02" db="UniProtKB">
        <authorList>
            <consortium name="WormBaseParasite"/>
        </authorList>
    </citation>
    <scope>IDENTIFICATION</scope>
</reference>
<organism evidence="13 14">
    <name type="scientific">Parastrongyloides trichosuri</name>
    <name type="common">Possum-specific nematode worm</name>
    <dbReference type="NCBI Taxonomy" id="131310"/>
    <lineage>
        <taxon>Eukaryota</taxon>
        <taxon>Metazoa</taxon>
        <taxon>Ecdysozoa</taxon>
        <taxon>Nematoda</taxon>
        <taxon>Chromadorea</taxon>
        <taxon>Rhabditida</taxon>
        <taxon>Tylenchina</taxon>
        <taxon>Panagrolaimomorpha</taxon>
        <taxon>Strongyloidoidea</taxon>
        <taxon>Strongyloididae</taxon>
        <taxon>Parastrongyloides</taxon>
    </lineage>
</organism>
<evidence type="ECO:0000256" key="9">
    <source>
        <dbReference type="ARBA" id="ARBA00022808"/>
    </source>
</evidence>
<dbReference type="WBParaSite" id="PTRK_0001369700.1">
    <property type="protein sequence ID" value="PTRK_0001369700.1"/>
    <property type="gene ID" value="PTRK_0001369700"/>
</dbReference>
<dbReference type="InterPro" id="IPR005920">
    <property type="entry name" value="HutI"/>
</dbReference>
<keyword evidence="8" id="KW-0378">Hydrolase</keyword>
<dbReference type="PANTHER" id="PTHR42752:SF1">
    <property type="entry name" value="IMIDAZOLONEPROPIONASE-RELATED"/>
    <property type="match status" value="1"/>
</dbReference>
<evidence type="ECO:0000256" key="2">
    <source>
        <dbReference type="ARBA" id="ARBA00001965"/>
    </source>
</evidence>
<evidence type="ECO:0000256" key="6">
    <source>
        <dbReference type="ARBA" id="ARBA00013406"/>
    </source>
</evidence>
<keyword evidence="11" id="KW-0408">Iron</keyword>
<proteinExistence type="inferred from homology"/>
<name>A0A0N4ZY24_PARTI</name>
<dbReference type="SUPFAM" id="SSF51338">
    <property type="entry name" value="Composite domain of metallo-dependent hydrolases"/>
    <property type="match status" value="2"/>
</dbReference>
<dbReference type="GO" id="GO:0019556">
    <property type="term" value="P:L-histidine catabolic process to glutamate and formamide"/>
    <property type="evidence" value="ECO:0007669"/>
    <property type="project" value="UniProtKB-UniPathway"/>
</dbReference>